<evidence type="ECO:0000313" key="4">
    <source>
        <dbReference type="EMBL" id="GMH91090.1"/>
    </source>
</evidence>
<gene>
    <name evidence="4" type="ORF">TrST_g10016</name>
</gene>
<keyword evidence="2" id="KW-0472">Membrane</keyword>
<dbReference type="InterPro" id="IPR053100">
    <property type="entry name" value="Cytochrome_b5-related"/>
</dbReference>
<feature type="region of interest" description="Disordered" evidence="1">
    <location>
        <begin position="71"/>
        <end position="113"/>
    </location>
</feature>
<name>A0A9W7BRM1_9STRA</name>
<dbReference type="AlphaFoldDB" id="A0A9W7BRM1"/>
<keyword evidence="2" id="KW-1133">Transmembrane helix</keyword>
<evidence type="ECO:0000259" key="3">
    <source>
        <dbReference type="Pfam" id="PF00487"/>
    </source>
</evidence>
<feature type="region of interest" description="Disordered" evidence="1">
    <location>
        <begin position="25"/>
        <end position="58"/>
    </location>
</feature>
<organism evidence="4 5">
    <name type="scientific">Triparma strigata</name>
    <dbReference type="NCBI Taxonomy" id="1606541"/>
    <lineage>
        <taxon>Eukaryota</taxon>
        <taxon>Sar</taxon>
        <taxon>Stramenopiles</taxon>
        <taxon>Ochrophyta</taxon>
        <taxon>Bolidophyceae</taxon>
        <taxon>Parmales</taxon>
        <taxon>Triparmaceae</taxon>
        <taxon>Triparma</taxon>
    </lineage>
</organism>
<feature type="transmembrane region" description="Helical" evidence="2">
    <location>
        <begin position="260"/>
        <end position="281"/>
    </location>
</feature>
<comment type="caution">
    <text evidence="4">The sequence shown here is derived from an EMBL/GenBank/DDBJ whole genome shotgun (WGS) entry which is preliminary data.</text>
</comment>
<dbReference type="EMBL" id="BRXY01000381">
    <property type="protein sequence ID" value="GMH91090.1"/>
    <property type="molecule type" value="Genomic_DNA"/>
</dbReference>
<feature type="transmembrane region" description="Helical" evidence="2">
    <location>
        <begin position="345"/>
        <end position="363"/>
    </location>
</feature>
<dbReference type="Gene3D" id="3.10.120.10">
    <property type="entry name" value="Cytochrome b5-like heme/steroid binding domain"/>
    <property type="match status" value="1"/>
</dbReference>
<keyword evidence="5" id="KW-1185">Reference proteome</keyword>
<reference evidence="5" key="1">
    <citation type="journal article" date="2023" name="Commun. Biol.">
        <title>Genome analysis of Parmales, the sister group of diatoms, reveals the evolutionary specialization of diatoms from phago-mixotrophs to photoautotrophs.</title>
        <authorList>
            <person name="Ban H."/>
            <person name="Sato S."/>
            <person name="Yoshikawa S."/>
            <person name="Yamada K."/>
            <person name="Nakamura Y."/>
            <person name="Ichinomiya M."/>
            <person name="Sato N."/>
            <person name="Blanc-Mathieu R."/>
            <person name="Endo H."/>
            <person name="Kuwata A."/>
            <person name="Ogata H."/>
        </authorList>
    </citation>
    <scope>NUCLEOTIDE SEQUENCE [LARGE SCALE GENOMIC DNA]</scope>
    <source>
        <strain evidence="5">NIES 3701</strain>
    </source>
</reference>
<proteinExistence type="predicted"/>
<dbReference type="InterPro" id="IPR005804">
    <property type="entry name" value="FA_desaturase_dom"/>
</dbReference>
<dbReference type="Proteomes" id="UP001165085">
    <property type="component" value="Unassembled WGS sequence"/>
</dbReference>
<evidence type="ECO:0000313" key="5">
    <source>
        <dbReference type="Proteomes" id="UP001165085"/>
    </source>
</evidence>
<protein>
    <recommendedName>
        <fullName evidence="3">Fatty acid desaturase domain-containing protein</fullName>
    </recommendedName>
</protein>
<dbReference type="OrthoDB" id="260519at2759"/>
<feature type="compositionally biased region" description="Polar residues" evidence="1">
    <location>
        <begin position="30"/>
        <end position="43"/>
    </location>
</feature>
<dbReference type="GO" id="GO:0006629">
    <property type="term" value="P:lipid metabolic process"/>
    <property type="evidence" value="ECO:0007669"/>
    <property type="project" value="InterPro"/>
</dbReference>
<keyword evidence="2" id="KW-0812">Transmembrane</keyword>
<sequence length="532" mass="60047">MDFNGRTFWKHPTGKGLKVKVPVAGESLPQGPQNAIPQSNPKALNQHHVSPSSPIVPPSTLECLRTKIRSFLGGQGPRSSPLSASKMSKTPSSTSTSTSALLPPSTKMSSGVSFQTQGRHWRIGRTWYDFSTFDHPGGSEILYLARDRFSDSTYAFESHHMDQEKARKIIKKYAVGEELQKELERLNPTPAPKLTKPGDFYYDLRLRVLAMFREKSSKAGNSRGKKVDVGPTPLCLNLFYASFLVWVCAVYNTLYVNPSVVSAVLQGVAGAVLGAFGHNWIHQPKYKFYALLSLDTIGFSSTGWYREHILQHHMYTNTPLDNHFRGTDPFLITDPTVPRNFFQKYVTPILNPVILTFGLWGNYGFHLGEVLKGNEPVSIGKLFLPTLVYLFYSTLGVYGLGLFWLNTATTSIYYFTMALMNHNSENTLNVKTRNEAKDWGEAQISSCADWSIQGKFLPSIIYLWLNYHCVHHLFPLTDFSHHRDIQGILMETCRDHGVEYVAGEFWTIYKEMVESFSSPRSLFMEINCYNGS</sequence>
<feature type="domain" description="Fatty acid desaturase" evidence="3">
    <location>
        <begin position="260"/>
        <end position="501"/>
    </location>
</feature>
<evidence type="ECO:0000256" key="2">
    <source>
        <dbReference type="SAM" id="Phobius"/>
    </source>
</evidence>
<dbReference type="PANTHER" id="PTHR16740:SF1">
    <property type="entry name" value="CYTOCHROME B5-RELATED PROTEIN-RELATED"/>
    <property type="match status" value="1"/>
</dbReference>
<dbReference type="PANTHER" id="PTHR16740">
    <property type="entry name" value="CYTOCHROME B5-RELATED PROTEIN-RELATED"/>
    <property type="match status" value="1"/>
</dbReference>
<feature type="compositionally biased region" description="Low complexity" evidence="1">
    <location>
        <begin position="82"/>
        <end position="107"/>
    </location>
</feature>
<dbReference type="SUPFAM" id="SSF55856">
    <property type="entry name" value="Cytochrome b5-like heme/steroid binding domain"/>
    <property type="match status" value="1"/>
</dbReference>
<dbReference type="Pfam" id="PF00487">
    <property type="entry name" value="FA_desaturase"/>
    <property type="match status" value="1"/>
</dbReference>
<dbReference type="InterPro" id="IPR036400">
    <property type="entry name" value="Cyt_B5-like_heme/steroid_sf"/>
</dbReference>
<accession>A0A9W7BRM1</accession>
<feature type="transmembrane region" description="Helical" evidence="2">
    <location>
        <begin position="234"/>
        <end position="254"/>
    </location>
</feature>
<feature type="transmembrane region" description="Helical" evidence="2">
    <location>
        <begin position="383"/>
        <end position="405"/>
    </location>
</feature>
<evidence type="ECO:0000256" key="1">
    <source>
        <dbReference type="SAM" id="MobiDB-lite"/>
    </source>
</evidence>